<dbReference type="PANTHER" id="PTHR43737">
    <property type="entry name" value="BLL7424 PROTEIN"/>
    <property type="match status" value="1"/>
</dbReference>
<name>A0A7W8DMV3_9BACT</name>
<gene>
    <name evidence="1" type="ORF">HNQ65_004835</name>
</gene>
<dbReference type="Pfam" id="PF07394">
    <property type="entry name" value="DUF1501"/>
    <property type="match status" value="1"/>
</dbReference>
<evidence type="ECO:0000313" key="1">
    <source>
        <dbReference type="EMBL" id="MBB5035226.1"/>
    </source>
</evidence>
<evidence type="ECO:0000313" key="2">
    <source>
        <dbReference type="Proteomes" id="UP000590740"/>
    </source>
</evidence>
<dbReference type="PROSITE" id="PS51318">
    <property type="entry name" value="TAT"/>
    <property type="match status" value="1"/>
</dbReference>
<organism evidence="1 2">
    <name type="scientific">Prosthecobacter vanneervenii</name>
    <dbReference type="NCBI Taxonomy" id="48466"/>
    <lineage>
        <taxon>Bacteria</taxon>
        <taxon>Pseudomonadati</taxon>
        <taxon>Verrucomicrobiota</taxon>
        <taxon>Verrucomicrobiia</taxon>
        <taxon>Verrucomicrobiales</taxon>
        <taxon>Verrucomicrobiaceae</taxon>
        <taxon>Prosthecobacter</taxon>
    </lineage>
</organism>
<dbReference type="EMBL" id="JACHIG010000014">
    <property type="protein sequence ID" value="MBB5035226.1"/>
    <property type="molecule type" value="Genomic_DNA"/>
</dbReference>
<dbReference type="InterPro" id="IPR010869">
    <property type="entry name" value="DUF1501"/>
</dbReference>
<keyword evidence="2" id="KW-1185">Reference proteome</keyword>
<dbReference type="RefSeq" id="WP_184343800.1">
    <property type="nucleotide sequence ID" value="NZ_JACHIG010000014.1"/>
</dbReference>
<reference evidence="1 2" key="1">
    <citation type="submission" date="2020-08" db="EMBL/GenBank/DDBJ databases">
        <title>Genomic Encyclopedia of Type Strains, Phase IV (KMG-IV): sequencing the most valuable type-strain genomes for metagenomic binning, comparative biology and taxonomic classification.</title>
        <authorList>
            <person name="Goeker M."/>
        </authorList>
    </citation>
    <scope>NUCLEOTIDE SEQUENCE [LARGE SCALE GENOMIC DNA]</scope>
    <source>
        <strain evidence="1 2">DSM 12252</strain>
    </source>
</reference>
<accession>A0A7W8DMV3</accession>
<proteinExistence type="predicted"/>
<sequence>MNTNAHSLTRRALLRGALGTSCLALGGGIQRLAFAEDSSAASGRDLLVTIFLRGGCDGLGVLAPVDDAHYRAARLASLRIVEKGERPGLAIKNGPTDQDWRLHPDAAPLRELYEHGDLALIHACGLKNGTRSHFDAQDMMERGINEQKHLGLGTGWLTRLLETLPGTGMLPGLSADGAMPVSLLGSTHAAAITNLQDFNYYGDDRQMRALRLMHAQSSEKGAGGNRMLTLLQEVTKKLPKKPDGSVAGYVPAKGVTYPENEFSNALRTVAQLAKMEMGLQVAALNYGDWDTHSGQDYRLNDLVANLAGPLHAFYADISAQRQRTTIVIMSEFGRRLKSNESGGTDHGHGNLMWVLGSGIKGGRCHGTWPGLANGQLDEHADLAITTDYREVLGEVLQARMRGADVGKVFPGFKAGRSLGLV</sequence>
<dbReference type="InterPro" id="IPR006311">
    <property type="entry name" value="TAT_signal"/>
</dbReference>
<dbReference type="AlphaFoldDB" id="A0A7W8DMV3"/>
<comment type="caution">
    <text evidence="1">The sequence shown here is derived from an EMBL/GenBank/DDBJ whole genome shotgun (WGS) entry which is preliminary data.</text>
</comment>
<dbReference type="PANTHER" id="PTHR43737:SF1">
    <property type="entry name" value="DUF1501 DOMAIN-CONTAINING PROTEIN"/>
    <property type="match status" value="1"/>
</dbReference>
<protein>
    <submittedName>
        <fullName evidence="1">Uncharacterized protein (DUF1501 family)</fullName>
    </submittedName>
</protein>
<dbReference type="Proteomes" id="UP000590740">
    <property type="component" value="Unassembled WGS sequence"/>
</dbReference>